<reference evidence="1" key="1">
    <citation type="journal article" date="2015" name="Nature">
        <title>Complex archaea that bridge the gap between prokaryotes and eukaryotes.</title>
        <authorList>
            <person name="Spang A."/>
            <person name="Saw J.H."/>
            <person name="Jorgensen S.L."/>
            <person name="Zaremba-Niedzwiedzka K."/>
            <person name="Martijn J."/>
            <person name="Lind A.E."/>
            <person name="van Eijk R."/>
            <person name="Schleper C."/>
            <person name="Guy L."/>
            <person name="Ettema T.J."/>
        </authorList>
    </citation>
    <scope>NUCLEOTIDE SEQUENCE</scope>
</reference>
<gene>
    <name evidence="1" type="ORF">LCGC14_0195560</name>
</gene>
<protein>
    <submittedName>
        <fullName evidence="1">Uncharacterized protein</fullName>
    </submittedName>
</protein>
<accession>A0A0F9XNE0</accession>
<dbReference type="EMBL" id="LAZR01000084">
    <property type="protein sequence ID" value="KKN93723.1"/>
    <property type="molecule type" value="Genomic_DNA"/>
</dbReference>
<organism evidence="1">
    <name type="scientific">marine sediment metagenome</name>
    <dbReference type="NCBI Taxonomy" id="412755"/>
    <lineage>
        <taxon>unclassified sequences</taxon>
        <taxon>metagenomes</taxon>
        <taxon>ecological metagenomes</taxon>
    </lineage>
</organism>
<comment type="caution">
    <text evidence="1">The sequence shown here is derived from an EMBL/GenBank/DDBJ whole genome shotgun (WGS) entry which is preliminary data.</text>
</comment>
<dbReference type="AlphaFoldDB" id="A0A0F9XNE0"/>
<sequence>MDNKIQTVIKSHLKAVKDELIKDLLELHKQITAKNAHSSAAQESWTCGCYYDPEANVDCLMHLLLELFDIEYDLP</sequence>
<proteinExistence type="predicted"/>
<evidence type="ECO:0000313" key="1">
    <source>
        <dbReference type="EMBL" id="KKN93723.1"/>
    </source>
</evidence>
<name>A0A0F9XNE0_9ZZZZ</name>